<dbReference type="AlphaFoldDB" id="A0A5C4R0E3"/>
<reference evidence="2 3" key="1">
    <citation type="submission" date="2019-06" db="EMBL/GenBank/DDBJ databases">
        <title>Micromonospora ordensis sp. nov., isolated from deep marine sediment.</title>
        <authorList>
            <person name="Veyisoglu A."/>
            <person name="Carro L."/>
            <person name="Klenk H.-P."/>
            <person name="Sahin N."/>
        </authorList>
    </citation>
    <scope>NUCLEOTIDE SEQUENCE [LARGE SCALE GENOMIC DNA]</scope>
    <source>
        <strain evidence="2 3">S2509</strain>
    </source>
</reference>
<dbReference type="RefSeq" id="WP_139581873.1">
    <property type="nucleotide sequence ID" value="NZ_VDFY01000042.1"/>
</dbReference>
<feature type="region of interest" description="Disordered" evidence="1">
    <location>
        <begin position="1"/>
        <end position="42"/>
    </location>
</feature>
<accession>A0A5C4R0E3</accession>
<feature type="non-terminal residue" evidence="2">
    <location>
        <position position="1"/>
    </location>
</feature>
<dbReference type="OrthoDB" id="3406044at2"/>
<comment type="caution">
    <text evidence="2">The sequence shown here is derived from an EMBL/GenBank/DDBJ whole genome shotgun (WGS) entry which is preliminary data.</text>
</comment>
<protein>
    <submittedName>
        <fullName evidence="2">Uncharacterized protein</fullName>
    </submittedName>
</protein>
<keyword evidence="3" id="KW-1185">Reference proteome</keyword>
<dbReference type="EMBL" id="VDFY01000042">
    <property type="protein sequence ID" value="TNH31792.1"/>
    <property type="molecule type" value="Genomic_DNA"/>
</dbReference>
<evidence type="ECO:0000313" key="3">
    <source>
        <dbReference type="Proteomes" id="UP000306145"/>
    </source>
</evidence>
<evidence type="ECO:0000256" key="1">
    <source>
        <dbReference type="SAM" id="MobiDB-lite"/>
    </source>
</evidence>
<organism evidence="2 3">
    <name type="scientific">Micromonospora orduensis</name>
    <dbReference type="NCBI Taxonomy" id="1420891"/>
    <lineage>
        <taxon>Bacteria</taxon>
        <taxon>Bacillati</taxon>
        <taxon>Actinomycetota</taxon>
        <taxon>Actinomycetes</taxon>
        <taxon>Micromonosporales</taxon>
        <taxon>Micromonosporaceae</taxon>
        <taxon>Micromonospora</taxon>
    </lineage>
</organism>
<name>A0A5C4R0E3_9ACTN</name>
<proteinExistence type="predicted"/>
<evidence type="ECO:0000313" key="2">
    <source>
        <dbReference type="EMBL" id="TNH31792.1"/>
    </source>
</evidence>
<dbReference type="Proteomes" id="UP000306145">
    <property type="component" value="Unassembled WGS sequence"/>
</dbReference>
<feature type="region of interest" description="Disordered" evidence="1">
    <location>
        <begin position="95"/>
        <end position="124"/>
    </location>
</feature>
<gene>
    <name evidence="2" type="ORF">FHG89_00385</name>
</gene>
<sequence length="198" mass="18080">GGTAGSRRPGARRPWTATGAGADPEHPTGRAPTAGQPDAHPGAVAVDDTVPVGVGPAVVVGVGVGSGGSVRDGAGVGVGLAGGGGTTGRVLRVGPGTGGSPRSTCPGSTAPGRSAVRRGAAGSQPGVAVGPALGVPSGGGAGWLAIGGGSSTGPTEGVGMNGVLLSGNAVLPGVAEPALIAARMGIDAVPASSATVSR</sequence>